<evidence type="ECO:0000313" key="2">
    <source>
        <dbReference type="Proteomes" id="UP000532252"/>
    </source>
</evidence>
<gene>
    <name evidence="1" type="primary">Ryr1_3</name>
    <name evidence="1" type="ORF">MOTALB_R08621</name>
</gene>
<dbReference type="GO" id="GO:0034704">
    <property type="term" value="C:calcium channel complex"/>
    <property type="evidence" value="ECO:0007669"/>
    <property type="project" value="TreeGrafter"/>
</dbReference>
<evidence type="ECO:0000313" key="1">
    <source>
        <dbReference type="EMBL" id="NWS07238.1"/>
    </source>
</evidence>
<dbReference type="GO" id="GO:0005790">
    <property type="term" value="C:smooth endoplasmic reticulum"/>
    <property type="evidence" value="ECO:0007669"/>
    <property type="project" value="TreeGrafter"/>
</dbReference>
<dbReference type="GO" id="GO:0006941">
    <property type="term" value="P:striated muscle contraction"/>
    <property type="evidence" value="ECO:0007669"/>
    <property type="project" value="TreeGrafter"/>
</dbReference>
<dbReference type="PANTHER" id="PTHR46399">
    <property type="entry name" value="B30.2/SPRY DOMAIN-CONTAINING PROTEIN"/>
    <property type="match status" value="1"/>
</dbReference>
<reference evidence="1 2" key="1">
    <citation type="submission" date="2019-09" db="EMBL/GenBank/DDBJ databases">
        <title>Bird 10,000 Genomes (B10K) Project - Family phase.</title>
        <authorList>
            <person name="Zhang G."/>
        </authorList>
    </citation>
    <scope>NUCLEOTIDE SEQUENCE [LARGE SCALE GENOMIC DNA]</scope>
    <source>
        <strain evidence="1">B10K-DU-001-75</strain>
        <tissue evidence="1">Muscle</tissue>
    </source>
</reference>
<dbReference type="AlphaFoldDB" id="A0A7K5CH61"/>
<proteinExistence type="predicted"/>
<comment type="caution">
    <text evidence="1">The sequence shown here is derived from an EMBL/GenBank/DDBJ whole genome shotgun (WGS) entry which is preliminary data.</text>
</comment>
<protein>
    <submittedName>
        <fullName evidence="1">RYR1 protein</fullName>
    </submittedName>
</protein>
<dbReference type="GO" id="GO:0042383">
    <property type="term" value="C:sarcolemma"/>
    <property type="evidence" value="ECO:0007669"/>
    <property type="project" value="TreeGrafter"/>
</dbReference>
<keyword evidence="2" id="KW-1185">Reference proteome</keyword>
<dbReference type="Proteomes" id="UP000532252">
    <property type="component" value="Unassembled WGS sequence"/>
</dbReference>
<name>A0A7K5CH61_MOTAL</name>
<dbReference type="GO" id="GO:0030018">
    <property type="term" value="C:Z disc"/>
    <property type="evidence" value="ECO:0007669"/>
    <property type="project" value="TreeGrafter"/>
</dbReference>
<feature type="non-terminal residue" evidence="1">
    <location>
        <position position="171"/>
    </location>
</feature>
<sequence>QIPLVIFKREKEVARRLEFSGLYWGAIPTDPPFSALTPPRSFPSNYWDKFIKRKVMEKYGDIYGRERIAELLGMDLASLEMGAQGERRAPPDSSLLTWITSIDIRYQIWKFGVIFTDNSFLYLTWYMAMSLLGHYNNFFFASHLLDIAMGVKTLRTILSSVTHNGKQVRGG</sequence>
<dbReference type="InterPro" id="IPR015925">
    <property type="entry name" value="Ryanodine_IP3_receptor"/>
</dbReference>
<feature type="non-terminal residue" evidence="1">
    <location>
        <position position="1"/>
    </location>
</feature>
<dbReference type="PANTHER" id="PTHR46399:SF10">
    <property type="entry name" value="RYANODINE RECEPTOR 1"/>
    <property type="match status" value="1"/>
</dbReference>
<dbReference type="GO" id="GO:0014808">
    <property type="term" value="P:release of sequestered calcium ion into cytosol by sarcoplasmic reticulum"/>
    <property type="evidence" value="ECO:0007669"/>
    <property type="project" value="TreeGrafter"/>
</dbReference>
<accession>A0A7K5CH61</accession>
<dbReference type="EMBL" id="VXBE01010541">
    <property type="protein sequence ID" value="NWS07238.1"/>
    <property type="molecule type" value="Genomic_DNA"/>
</dbReference>
<organism evidence="1 2">
    <name type="scientific">Motacilla alba</name>
    <name type="common">White wagtail</name>
    <name type="synonym">Pied wagtail</name>
    <dbReference type="NCBI Taxonomy" id="45807"/>
    <lineage>
        <taxon>Eukaryota</taxon>
        <taxon>Metazoa</taxon>
        <taxon>Chordata</taxon>
        <taxon>Craniata</taxon>
        <taxon>Vertebrata</taxon>
        <taxon>Euteleostomi</taxon>
        <taxon>Archelosauria</taxon>
        <taxon>Archosauria</taxon>
        <taxon>Dinosauria</taxon>
        <taxon>Saurischia</taxon>
        <taxon>Theropoda</taxon>
        <taxon>Coelurosauria</taxon>
        <taxon>Aves</taxon>
        <taxon>Neognathae</taxon>
        <taxon>Neoaves</taxon>
        <taxon>Telluraves</taxon>
        <taxon>Australaves</taxon>
        <taxon>Passeriformes</taxon>
        <taxon>Passeroidea</taxon>
        <taxon>Motacillidae</taxon>
        <taxon>Motacilla</taxon>
    </lineage>
</organism>
<dbReference type="GO" id="GO:0033017">
    <property type="term" value="C:sarcoplasmic reticulum membrane"/>
    <property type="evidence" value="ECO:0007669"/>
    <property type="project" value="TreeGrafter"/>
</dbReference>
<dbReference type="GO" id="GO:0005219">
    <property type="term" value="F:ryanodine-sensitive calcium-release channel activity"/>
    <property type="evidence" value="ECO:0007669"/>
    <property type="project" value="TreeGrafter"/>
</dbReference>